<keyword evidence="3 6" id="KW-0812">Transmembrane</keyword>
<evidence type="ECO:0000256" key="2">
    <source>
        <dbReference type="ARBA" id="ARBA00022448"/>
    </source>
</evidence>
<name>A0ABD3MVW9_9STRA</name>
<feature type="transmembrane region" description="Helical" evidence="6">
    <location>
        <begin position="37"/>
        <end position="57"/>
    </location>
</feature>
<evidence type="ECO:0000313" key="7">
    <source>
        <dbReference type="EMBL" id="KAL3766402.1"/>
    </source>
</evidence>
<accession>A0ABD3MVW9</accession>
<dbReference type="PANTHER" id="PTHR31585:SF51">
    <property type="entry name" value="TRANSPORTER, PUTATIVE-RELATED"/>
    <property type="match status" value="1"/>
</dbReference>
<comment type="subcellular location">
    <subcellularLocation>
        <location evidence="1">Membrane</location>
        <topology evidence="1">Multi-pass membrane protein</topology>
    </subcellularLocation>
</comment>
<keyword evidence="2" id="KW-0813">Transport</keyword>
<evidence type="ECO:0000313" key="8">
    <source>
        <dbReference type="Proteomes" id="UP001530400"/>
    </source>
</evidence>
<comment type="caution">
    <text evidence="7">The sequence shown here is derived from an EMBL/GenBank/DDBJ whole genome shotgun (WGS) entry which is preliminary data.</text>
</comment>
<feature type="transmembrane region" description="Helical" evidence="6">
    <location>
        <begin position="199"/>
        <end position="221"/>
    </location>
</feature>
<evidence type="ECO:0000256" key="3">
    <source>
        <dbReference type="ARBA" id="ARBA00022692"/>
    </source>
</evidence>
<evidence type="ECO:0000256" key="1">
    <source>
        <dbReference type="ARBA" id="ARBA00004141"/>
    </source>
</evidence>
<organism evidence="7 8">
    <name type="scientific">Cyclotella atomus</name>
    <dbReference type="NCBI Taxonomy" id="382360"/>
    <lineage>
        <taxon>Eukaryota</taxon>
        <taxon>Sar</taxon>
        <taxon>Stramenopiles</taxon>
        <taxon>Ochrophyta</taxon>
        <taxon>Bacillariophyta</taxon>
        <taxon>Coscinodiscophyceae</taxon>
        <taxon>Thalassiosirophycidae</taxon>
        <taxon>Stephanodiscales</taxon>
        <taxon>Stephanodiscaceae</taxon>
        <taxon>Cyclotella</taxon>
    </lineage>
</organism>
<sequence length="322" mass="35478">MRIYPESGSCIISWKTGWGMLGGVITQSYIGPLSDRGYWHALLFWITMTLSITPFYSTLKGWIPEEKQSSDETGIAKMCPGFMFDLGPALAAVTPFADLNIGLISSAVVLVILGIVTWVVFPRILFNVTTSMVLINISSPTLSATYNYFYTADEQCLPDDPHFSYTYYITVTGIVSSASSFLAVILYQNTFSAWRFRPAFIFTIVTGSLFSIVDIVIIQRWNIAVGINDRLMYMFENAVLESLLDVLQSMPRAAIYAKLSPPGMESSVFAYTCGIQNFSNMLKGLMGSGIIQWSGMITIDESSAKGEARAGEKNSGKQIEAS</sequence>
<protein>
    <submittedName>
        <fullName evidence="7">Uncharacterized protein</fullName>
    </submittedName>
</protein>
<keyword evidence="5 6" id="KW-0472">Membrane</keyword>
<dbReference type="AlphaFoldDB" id="A0ABD3MVW9"/>
<dbReference type="GO" id="GO:0016020">
    <property type="term" value="C:membrane"/>
    <property type="evidence" value="ECO:0007669"/>
    <property type="project" value="UniProtKB-SubCell"/>
</dbReference>
<dbReference type="InterPro" id="IPR039309">
    <property type="entry name" value="BT1"/>
</dbReference>
<reference evidence="7 8" key="1">
    <citation type="submission" date="2024-10" db="EMBL/GenBank/DDBJ databases">
        <title>Updated reference genomes for cyclostephanoid diatoms.</title>
        <authorList>
            <person name="Roberts W.R."/>
            <person name="Alverson A.J."/>
        </authorList>
    </citation>
    <scope>NUCLEOTIDE SEQUENCE [LARGE SCALE GENOMIC DNA]</scope>
    <source>
        <strain evidence="7 8">AJA010-31</strain>
    </source>
</reference>
<proteinExistence type="predicted"/>
<dbReference type="EMBL" id="JALLPJ020001386">
    <property type="protein sequence ID" value="KAL3766402.1"/>
    <property type="molecule type" value="Genomic_DNA"/>
</dbReference>
<dbReference type="Proteomes" id="UP001530400">
    <property type="component" value="Unassembled WGS sequence"/>
</dbReference>
<feature type="transmembrane region" description="Helical" evidence="6">
    <location>
        <begin position="165"/>
        <end position="187"/>
    </location>
</feature>
<keyword evidence="8" id="KW-1185">Reference proteome</keyword>
<feature type="transmembrane region" description="Helical" evidence="6">
    <location>
        <begin position="133"/>
        <end position="150"/>
    </location>
</feature>
<evidence type="ECO:0000256" key="4">
    <source>
        <dbReference type="ARBA" id="ARBA00022989"/>
    </source>
</evidence>
<keyword evidence="4 6" id="KW-1133">Transmembrane helix</keyword>
<evidence type="ECO:0000256" key="6">
    <source>
        <dbReference type="SAM" id="Phobius"/>
    </source>
</evidence>
<dbReference type="PANTHER" id="PTHR31585">
    <property type="entry name" value="FOLATE-BIOPTERIN TRANSPORTER 1, CHLOROPLASTIC"/>
    <property type="match status" value="1"/>
</dbReference>
<feature type="transmembrane region" description="Helical" evidence="6">
    <location>
        <begin position="103"/>
        <end position="121"/>
    </location>
</feature>
<evidence type="ECO:0000256" key="5">
    <source>
        <dbReference type="ARBA" id="ARBA00023136"/>
    </source>
</evidence>
<gene>
    <name evidence="7" type="ORF">ACHAWO_008066</name>
</gene>
<dbReference type="Pfam" id="PF03092">
    <property type="entry name" value="BT1"/>
    <property type="match status" value="1"/>
</dbReference>